<sequence>MTASKNAPLLISVLVAAAFVVILNETTLAVALPALMRTFNVTADTAQWLTSSFMLTMATVIPMTGYIMQRFTLRTIYIVALSTFLIGTILATFAPAFPILLVARIIQASGTALVIPLLMTTIMRLVPIERRGSVLGYVTVVIAVAPALGPTFSGIVLQTLTWRWIFGLMIPLVVLVLGVGVALVRNFEEPSNPYLDVPSIFLSAIGFSTTLYGLAGFSQLADGLPIDRLLWFLLGVVVLFFFFRRQLLLGRESRSAESVREPLLNLEPLGVREYSVSLGMMLFSFFMLFGFIMLMPIFAQQVLGLSQVATGLVTLPGGLLMGFMGPIVGRLYDSKGARSLIIPGAFLLAISLLGLAFFRQTHALFTWVGESDKSFLVQLIVLSLVMHLGLSLLFTPLMSNALAAVRDEIASHGQAILNTFQQVAGGAGTAIFIALMTIGAAVSAQSDPQKPAADALESGIHIAFLTAAVASVVLFILTVFVRVDVKHQQPHTRTHAAE</sequence>
<protein>
    <submittedName>
        <fullName evidence="8">Major facilitator superfamily permease</fullName>
    </submittedName>
</protein>
<feature type="transmembrane region" description="Helical" evidence="6">
    <location>
        <begin position="195"/>
        <end position="217"/>
    </location>
</feature>
<feature type="transmembrane region" description="Helical" evidence="6">
    <location>
        <begin position="423"/>
        <end position="442"/>
    </location>
</feature>
<feature type="transmembrane region" description="Helical" evidence="6">
    <location>
        <begin position="75"/>
        <end position="93"/>
    </location>
</feature>
<evidence type="ECO:0000259" key="7">
    <source>
        <dbReference type="PROSITE" id="PS50850"/>
    </source>
</evidence>
<evidence type="ECO:0000256" key="3">
    <source>
        <dbReference type="ARBA" id="ARBA00022692"/>
    </source>
</evidence>
<proteinExistence type="predicted"/>
<dbReference type="InterPro" id="IPR020846">
    <property type="entry name" value="MFS_dom"/>
</dbReference>
<dbReference type="GO" id="GO:0022857">
    <property type="term" value="F:transmembrane transporter activity"/>
    <property type="evidence" value="ECO:0007669"/>
    <property type="project" value="InterPro"/>
</dbReference>
<dbReference type="HOGENOM" id="CLU_000960_28_0_11"/>
<keyword evidence="5 6" id="KW-0472">Membrane</keyword>
<dbReference type="Gene3D" id="1.20.1720.10">
    <property type="entry name" value="Multidrug resistance protein D"/>
    <property type="match status" value="1"/>
</dbReference>
<dbReference type="InterPro" id="IPR011701">
    <property type="entry name" value="MFS"/>
</dbReference>
<dbReference type="PROSITE" id="PS50850">
    <property type="entry name" value="MFS"/>
    <property type="match status" value="1"/>
</dbReference>
<keyword evidence="2" id="KW-0813">Transport</keyword>
<feature type="transmembrane region" description="Helical" evidence="6">
    <location>
        <begin position="379"/>
        <end position="402"/>
    </location>
</feature>
<dbReference type="Pfam" id="PF07690">
    <property type="entry name" value="MFS_1"/>
    <property type="match status" value="1"/>
</dbReference>
<feature type="transmembrane region" description="Helical" evidence="6">
    <location>
        <begin position="162"/>
        <end position="183"/>
    </location>
</feature>
<dbReference type="Proteomes" id="UP000000492">
    <property type="component" value="Chromosome"/>
</dbReference>
<reference evidence="8 9" key="1">
    <citation type="journal article" date="2012" name="BMC Genomics">
        <title>Complete genome sequence, lifestyle, and multi-drug resistance of the human pathogen Corynebacterium resistens DSM 45100 isolated from blood samples of a leukemia patient.</title>
        <authorList>
            <person name="Schroder J."/>
            <person name="Maus I."/>
            <person name="Meyer K."/>
            <person name="Wordemann S."/>
            <person name="Blom J."/>
            <person name="Jaenicke S."/>
            <person name="Schneider J."/>
            <person name="Trost E."/>
            <person name="Tauch A."/>
        </authorList>
    </citation>
    <scope>NUCLEOTIDE SEQUENCE [LARGE SCALE GENOMIC DNA]</scope>
    <source>
        <strain evidence="9">DSM 45100 / JCM 12819 / CCUG 50093 / GTC 2026 / SICGH 158</strain>
    </source>
</reference>
<feature type="transmembrane region" description="Helical" evidence="6">
    <location>
        <begin position="134"/>
        <end position="156"/>
    </location>
</feature>
<dbReference type="PRINTS" id="PR01036">
    <property type="entry name" value="TCRTETB"/>
</dbReference>
<dbReference type="STRING" id="662755.CRES_2123"/>
<feature type="transmembrane region" description="Helical" evidence="6">
    <location>
        <begin position="229"/>
        <end position="247"/>
    </location>
</feature>
<feature type="transmembrane region" description="Helical" evidence="6">
    <location>
        <begin position="462"/>
        <end position="483"/>
    </location>
</feature>
<dbReference type="KEGG" id="crd:CRES_2123"/>
<dbReference type="EMBL" id="CP002857">
    <property type="protein sequence ID" value="AEI10476.1"/>
    <property type="molecule type" value="Genomic_DNA"/>
</dbReference>
<feature type="domain" description="Major facilitator superfamily (MFS) profile" evidence="7">
    <location>
        <begin position="10"/>
        <end position="486"/>
    </location>
</feature>
<dbReference type="RefSeq" id="WP_013889455.1">
    <property type="nucleotide sequence ID" value="NC_015673.1"/>
</dbReference>
<dbReference type="eggNOG" id="COG2814">
    <property type="taxonomic scope" value="Bacteria"/>
</dbReference>
<feature type="transmembrane region" description="Helical" evidence="6">
    <location>
        <begin position="305"/>
        <end position="328"/>
    </location>
</feature>
<keyword evidence="9" id="KW-1185">Reference proteome</keyword>
<accession>F8E3F0</accession>
<dbReference type="OrthoDB" id="9812221at2"/>
<comment type="subcellular location">
    <subcellularLocation>
        <location evidence="1">Cell membrane</location>
        <topology evidence="1">Multi-pass membrane protein</topology>
    </subcellularLocation>
</comment>
<keyword evidence="4 6" id="KW-1133">Transmembrane helix</keyword>
<name>F8E3F0_CORRG</name>
<evidence type="ECO:0000256" key="5">
    <source>
        <dbReference type="ARBA" id="ARBA00023136"/>
    </source>
</evidence>
<feature type="transmembrane region" description="Helical" evidence="6">
    <location>
        <begin position="340"/>
        <end position="359"/>
    </location>
</feature>
<organism evidence="8 9">
    <name type="scientific">Corynebacterium resistens (strain DSM 45100 / JCM 12819 / GTC 2026 / SICGH 158)</name>
    <dbReference type="NCBI Taxonomy" id="662755"/>
    <lineage>
        <taxon>Bacteria</taxon>
        <taxon>Bacillati</taxon>
        <taxon>Actinomycetota</taxon>
        <taxon>Actinomycetes</taxon>
        <taxon>Mycobacteriales</taxon>
        <taxon>Corynebacteriaceae</taxon>
        <taxon>Corynebacterium</taxon>
    </lineage>
</organism>
<feature type="transmembrane region" description="Helical" evidence="6">
    <location>
        <begin position="47"/>
        <end position="68"/>
    </location>
</feature>
<feature type="transmembrane region" description="Helical" evidence="6">
    <location>
        <begin position="278"/>
        <end position="299"/>
    </location>
</feature>
<dbReference type="SUPFAM" id="SSF103473">
    <property type="entry name" value="MFS general substrate transporter"/>
    <property type="match status" value="1"/>
</dbReference>
<evidence type="ECO:0000256" key="4">
    <source>
        <dbReference type="ARBA" id="ARBA00022989"/>
    </source>
</evidence>
<feature type="transmembrane region" description="Helical" evidence="6">
    <location>
        <begin position="99"/>
        <end position="122"/>
    </location>
</feature>
<dbReference type="AlphaFoldDB" id="F8E3F0"/>
<evidence type="ECO:0000256" key="6">
    <source>
        <dbReference type="SAM" id="Phobius"/>
    </source>
</evidence>
<gene>
    <name evidence="8" type="ordered locus">CRES_2123</name>
</gene>
<dbReference type="PANTHER" id="PTHR42718">
    <property type="entry name" value="MAJOR FACILITATOR SUPERFAMILY MULTIDRUG TRANSPORTER MFSC"/>
    <property type="match status" value="1"/>
</dbReference>
<evidence type="ECO:0000256" key="2">
    <source>
        <dbReference type="ARBA" id="ARBA00022448"/>
    </source>
</evidence>
<dbReference type="PANTHER" id="PTHR42718:SF9">
    <property type="entry name" value="MAJOR FACILITATOR SUPERFAMILY MULTIDRUG TRANSPORTER MFSC"/>
    <property type="match status" value="1"/>
</dbReference>
<evidence type="ECO:0000313" key="8">
    <source>
        <dbReference type="EMBL" id="AEI10476.1"/>
    </source>
</evidence>
<keyword evidence="3 6" id="KW-0812">Transmembrane</keyword>
<evidence type="ECO:0000313" key="9">
    <source>
        <dbReference type="Proteomes" id="UP000000492"/>
    </source>
</evidence>
<dbReference type="InterPro" id="IPR036259">
    <property type="entry name" value="MFS_trans_sf"/>
</dbReference>
<dbReference type="GO" id="GO:0005886">
    <property type="term" value="C:plasma membrane"/>
    <property type="evidence" value="ECO:0007669"/>
    <property type="project" value="UniProtKB-SubCell"/>
</dbReference>
<evidence type="ECO:0000256" key="1">
    <source>
        <dbReference type="ARBA" id="ARBA00004651"/>
    </source>
</evidence>
<dbReference type="Gene3D" id="1.20.1250.20">
    <property type="entry name" value="MFS general substrate transporter like domains"/>
    <property type="match status" value="1"/>
</dbReference>